<comment type="caution">
    <text evidence="3">The sequence shown here is derived from an EMBL/GenBank/DDBJ whole genome shotgun (WGS) entry which is preliminary data.</text>
</comment>
<sequence length="782" mass="86883">MRNFTILSFLGILLLSSSVFAQNANIRGFVYDKATGEPVIFTNVVLKGTVYGAPTDENGYFSITKLPAGTYTVIATSLGYDSATAVVTLKENSIESRKFYIGESSVNLGDVTISADKVESQTTVKMSVTKLTPKEIKKMPSIGGEPDLAQYLQVLPGVVFTGDQGGQLYIRGGSPVQNKVLLDGMVIYNPFHSIGLFSVFDTDIMRNADVYTGGYGAEYGGRISSIMDITTRDGNQKRLAGKISATTFGAKALIEGPIKKAKETGGGSSTFILSAKSSYIDRSSEALYNNLDEDGLPYNFTDLYGKISLNGDNGSKINFFGFNFKDEVDYPSLAKIDWNSVGFGSNFVLIPARSQVLMEGIFAYSKYETGIDENDFAGGLTDRNSAISGFNMGLNFTSFKGANEAKYGFEINGFNTDFSFINQQSIEIKQEENTTEIAGYFTYTINKGKFVIEPGLRLHYFASLSEMSPEPRLGLKYNATDKLRIKFAGGLYAQNLMSASSDRDIVNLFYGFLSGPQDLQDNLVTEDGDVKSINSSLQKAQHFILGFEYDITPNLNVNVEGYLKRFTQLTNLNRNKLFEDVSPYNQVGNEKYVDEVYRTDYIVETGDAYGVDVVFKYERKQLSLWAVYSLGKVTRWDGIQEYAPIFDRRHNVNLVGSYAFGEDRDWSFDARWNLGSGFPFTQTSAFYEQNTFLNGINTDYVNQNGQLGIEYSELSGGRLPYYHRLDISLKKKFVVSKNSILEATASVTNVYDRKNIFYINRITADRKDQLPILPSLGVSLTF</sequence>
<dbReference type="Gene3D" id="2.60.40.1120">
    <property type="entry name" value="Carboxypeptidase-like, regulatory domain"/>
    <property type="match status" value="1"/>
</dbReference>
<accession>A0A6N9NQL3</accession>
<keyword evidence="4" id="KW-1185">Reference proteome</keyword>
<dbReference type="Pfam" id="PF13715">
    <property type="entry name" value="CarbopepD_reg_2"/>
    <property type="match status" value="1"/>
</dbReference>
<dbReference type="Gene3D" id="2.170.130.10">
    <property type="entry name" value="TonB-dependent receptor, plug domain"/>
    <property type="match status" value="1"/>
</dbReference>
<dbReference type="SUPFAM" id="SSF49464">
    <property type="entry name" value="Carboxypeptidase regulatory domain-like"/>
    <property type="match status" value="1"/>
</dbReference>
<gene>
    <name evidence="3" type="ORF">GQN54_11270</name>
</gene>
<evidence type="ECO:0000256" key="1">
    <source>
        <dbReference type="SAM" id="SignalP"/>
    </source>
</evidence>
<dbReference type="InterPro" id="IPR012910">
    <property type="entry name" value="Plug_dom"/>
</dbReference>
<protein>
    <submittedName>
        <fullName evidence="3">TonB-dependent receptor plug domain-containing protein</fullName>
    </submittedName>
</protein>
<organism evidence="3 4">
    <name type="scientific">Acidiluteibacter ferrifornacis</name>
    <dbReference type="NCBI Taxonomy" id="2692424"/>
    <lineage>
        <taxon>Bacteria</taxon>
        <taxon>Pseudomonadati</taxon>
        <taxon>Bacteroidota</taxon>
        <taxon>Flavobacteriia</taxon>
        <taxon>Flavobacteriales</taxon>
        <taxon>Cryomorphaceae</taxon>
        <taxon>Acidiluteibacter</taxon>
    </lineage>
</organism>
<feature type="signal peptide" evidence="1">
    <location>
        <begin position="1"/>
        <end position="21"/>
    </location>
</feature>
<dbReference type="Proteomes" id="UP000470771">
    <property type="component" value="Unassembled WGS sequence"/>
</dbReference>
<reference evidence="3 4" key="1">
    <citation type="submission" date="2019-12" db="EMBL/GenBank/DDBJ databases">
        <authorList>
            <person name="Zhao J."/>
        </authorList>
    </citation>
    <scope>NUCLEOTIDE SEQUENCE [LARGE SCALE GENOMIC DNA]</scope>
    <source>
        <strain evidence="3 4">S-15</strain>
    </source>
</reference>
<name>A0A6N9NQL3_9FLAO</name>
<feature type="chain" id="PRO_5027007754" evidence="1">
    <location>
        <begin position="22"/>
        <end position="782"/>
    </location>
</feature>
<dbReference type="RefSeq" id="WP_160633643.1">
    <property type="nucleotide sequence ID" value="NZ_WWNE01000008.1"/>
</dbReference>
<evidence type="ECO:0000313" key="3">
    <source>
        <dbReference type="EMBL" id="NBG66695.1"/>
    </source>
</evidence>
<evidence type="ECO:0000313" key="4">
    <source>
        <dbReference type="Proteomes" id="UP000470771"/>
    </source>
</evidence>
<proteinExistence type="predicted"/>
<feature type="domain" description="TonB-dependent receptor plug" evidence="2">
    <location>
        <begin position="123"/>
        <end position="222"/>
    </location>
</feature>
<dbReference type="Pfam" id="PF07715">
    <property type="entry name" value="Plug"/>
    <property type="match status" value="1"/>
</dbReference>
<dbReference type="AlphaFoldDB" id="A0A6N9NQL3"/>
<dbReference type="InterPro" id="IPR008969">
    <property type="entry name" value="CarboxyPept-like_regulatory"/>
</dbReference>
<dbReference type="EMBL" id="WWNE01000008">
    <property type="protein sequence ID" value="NBG66695.1"/>
    <property type="molecule type" value="Genomic_DNA"/>
</dbReference>
<keyword evidence="1" id="KW-0732">Signal</keyword>
<dbReference type="SUPFAM" id="SSF56935">
    <property type="entry name" value="Porins"/>
    <property type="match status" value="1"/>
</dbReference>
<dbReference type="InterPro" id="IPR037066">
    <property type="entry name" value="Plug_dom_sf"/>
</dbReference>
<keyword evidence="3" id="KW-0675">Receptor</keyword>
<evidence type="ECO:0000259" key="2">
    <source>
        <dbReference type="Pfam" id="PF07715"/>
    </source>
</evidence>